<gene>
    <name evidence="2" type="ORF">EW146_g7030</name>
</gene>
<dbReference type="Proteomes" id="UP000310158">
    <property type="component" value="Unassembled WGS sequence"/>
</dbReference>
<name>A0A4S4LM33_9AGAM</name>
<evidence type="ECO:0000313" key="3">
    <source>
        <dbReference type="Proteomes" id="UP000310158"/>
    </source>
</evidence>
<sequence length="229" mass="24792">MQSKIPWDMLKADTLRLVCRDLGATPGKRKRDDMIDFLKKVETHGLETAIAEMESEQQGKEKEKPTEKEKPATRTRAAAEEPLQTRSGKRTRPSGDAELTQGRPKRGKATTATPAELPPKRGGRQTIESVTVPASKRSGRGAKKMEAKAEERKEGGSGNKAPEKVNGGNVEASTSSPERQDLDALGEEDADAEAEDELPMDELVTQETVEATTVTVVESVAVEIAEVSV</sequence>
<organism evidence="2 3">
    <name type="scientific">Bondarzewia mesenterica</name>
    <dbReference type="NCBI Taxonomy" id="1095465"/>
    <lineage>
        <taxon>Eukaryota</taxon>
        <taxon>Fungi</taxon>
        <taxon>Dikarya</taxon>
        <taxon>Basidiomycota</taxon>
        <taxon>Agaricomycotina</taxon>
        <taxon>Agaricomycetes</taxon>
        <taxon>Russulales</taxon>
        <taxon>Bondarzewiaceae</taxon>
        <taxon>Bondarzewia</taxon>
    </lineage>
</organism>
<dbReference type="AlphaFoldDB" id="A0A4S4LM33"/>
<feature type="compositionally biased region" description="Acidic residues" evidence="1">
    <location>
        <begin position="184"/>
        <end position="200"/>
    </location>
</feature>
<feature type="region of interest" description="Disordered" evidence="1">
    <location>
        <begin position="52"/>
        <end position="203"/>
    </location>
</feature>
<feature type="compositionally biased region" description="Basic and acidic residues" evidence="1">
    <location>
        <begin position="57"/>
        <end position="72"/>
    </location>
</feature>
<dbReference type="EMBL" id="SGPL01000382">
    <property type="protein sequence ID" value="THH13159.1"/>
    <property type="molecule type" value="Genomic_DNA"/>
</dbReference>
<accession>A0A4S4LM33</accession>
<proteinExistence type="predicted"/>
<reference evidence="2 3" key="1">
    <citation type="submission" date="2019-02" db="EMBL/GenBank/DDBJ databases">
        <title>Genome sequencing of the rare red list fungi Bondarzewia mesenterica.</title>
        <authorList>
            <person name="Buettner E."/>
            <person name="Kellner H."/>
        </authorList>
    </citation>
    <scope>NUCLEOTIDE SEQUENCE [LARGE SCALE GENOMIC DNA]</scope>
    <source>
        <strain evidence="2 3">DSM 108281</strain>
    </source>
</reference>
<evidence type="ECO:0000313" key="2">
    <source>
        <dbReference type="EMBL" id="THH13159.1"/>
    </source>
</evidence>
<dbReference type="OrthoDB" id="3892913at2759"/>
<keyword evidence="3" id="KW-1185">Reference proteome</keyword>
<protein>
    <submittedName>
        <fullName evidence="2">Uncharacterized protein</fullName>
    </submittedName>
</protein>
<comment type="caution">
    <text evidence="2">The sequence shown here is derived from an EMBL/GenBank/DDBJ whole genome shotgun (WGS) entry which is preliminary data.</text>
</comment>
<feature type="compositionally biased region" description="Basic and acidic residues" evidence="1">
    <location>
        <begin position="143"/>
        <end position="155"/>
    </location>
</feature>
<evidence type="ECO:0000256" key="1">
    <source>
        <dbReference type="SAM" id="MobiDB-lite"/>
    </source>
</evidence>